<sequence length="138" mass="15282">MLSRCQGRRRSLQGPTPTAAQRGKHRYVPGTCATSVQQLEGNQDQKKRLATRRQIRSATAMCHSLVDEVMAEDELDKASTMMVNAALELRIADDTSHLCLLPTRVGDGSCQALRGDPSKVMPYGYYPRLLLFDRSTGT</sequence>
<organism evidence="2 3">
    <name type="scientific">Exophiala dermatitidis</name>
    <name type="common">Black yeast-like fungus</name>
    <name type="synonym">Wangiella dermatitidis</name>
    <dbReference type="NCBI Taxonomy" id="5970"/>
    <lineage>
        <taxon>Eukaryota</taxon>
        <taxon>Fungi</taxon>
        <taxon>Dikarya</taxon>
        <taxon>Ascomycota</taxon>
        <taxon>Pezizomycotina</taxon>
        <taxon>Eurotiomycetes</taxon>
        <taxon>Chaetothyriomycetidae</taxon>
        <taxon>Chaetothyriales</taxon>
        <taxon>Herpotrichiellaceae</taxon>
        <taxon>Exophiala</taxon>
    </lineage>
</organism>
<feature type="compositionally biased region" description="Basic residues" evidence="1">
    <location>
        <begin position="1"/>
        <end position="11"/>
    </location>
</feature>
<evidence type="ECO:0000256" key="1">
    <source>
        <dbReference type="SAM" id="MobiDB-lite"/>
    </source>
</evidence>
<dbReference type="Proteomes" id="UP001161757">
    <property type="component" value="Unassembled WGS sequence"/>
</dbReference>
<reference evidence="2" key="1">
    <citation type="submission" date="2023-01" db="EMBL/GenBank/DDBJ databases">
        <title>Exophiala dermititidis isolated from Cystic Fibrosis Patient.</title>
        <authorList>
            <person name="Kurbessoian T."/>
            <person name="Crocker A."/>
            <person name="Murante D."/>
            <person name="Hogan D.A."/>
            <person name="Stajich J.E."/>
        </authorList>
    </citation>
    <scope>NUCLEOTIDE SEQUENCE</scope>
    <source>
        <strain evidence="2">Ex8</strain>
    </source>
</reference>
<protein>
    <submittedName>
        <fullName evidence="2">Uncharacterized protein</fullName>
    </submittedName>
</protein>
<feature type="region of interest" description="Disordered" evidence="1">
    <location>
        <begin position="1"/>
        <end position="25"/>
    </location>
</feature>
<evidence type="ECO:0000313" key="2">
    <source>
        <dbReference type="EMBL" id="KAJ8995407.1"/>
    </source>
</evidence>
<dbReference type="AlphaFoldDB" id="A0AAN6F195"/>
<evidence type="ECO:0000313" key="3">
    <source>
        <dbReference type="Proteomes" id="UP001161757"/>
    </source>
</evidence>
<proteinExistence type="predicted"/>
<gene>
    <name evidence="2" type="ORF">HRR80_000182</name>
</gene>
<dbReference type="EMBL" id="JAJGCB010000001">
    <property type="protein sequence ID" value="KAJ8995407.1"/>
    <property type="molecule type" value="Genomic_DNA"/>
</dbReference>
<name>A0AAN6F195_EXODE</name>
<comment type="caution">
    <text evidence="2">The sequence shown here is derived from an EMBL/GenBank/DDBJ whole genome shotgun (WGS) entry which is preliminary data.</text>
</comment>
<accession>A0AAN6F195</accession>